<dbReference type="EMBL" id="SSTE01004244">
    <property type="protein sequence ID" value="KAA0062611.1"/>
    <property type="molecule type" value="Genomic_DNA"/>
</dbReference>
<comment type="caution">
    <text evidence="1">The sequence shown here is derived from an EMBL/GenBank/DDBJ whole genome shotgun (WGS) entry which is preliminary data.</text>
</comment>
<gene>
    <name evidence="2" type="ORF">E5676_scaffold3607G00070</name>
    <name evidence="1" type="ORF">E6C27_scaffold79G001110</name>
</gene>
<protein>
    <submittedName>
        <fullName evidence="1">Uncharacterized protein</fullName>
    </submittedName>
</protein>
<evidence type="ECO:0000313" key="1">
    <source>
        <dbReference type="EMBL" id="KAA0062611.1"/>
    </source>
</evidence>
<reference evidence="3 4" key="1">
    <citation type="submission" date="2019-08" db="EMBL/GenBank/DDBJ databases">
        <title>Draft genome sequences of two oriental melons (Cucumis melo L. var makuwa).</title>
        <authorList>
            <person name="Kwon S.-Y."/>
        </authorList>
    </citation>
    <scope>NUCLEOTIDE SEQUENCE [LARGE SCALE GENOMIC DNA]</scope>
    <source>
        <strain evidence="4">cv. Chang Bougi</strain>
        <strain evidence="3">cv. SW 3</strain>
        <tissue evidence="1">Leaf</tissue>
    </source>
</reference>
<accession>A0A5A7VAC5</accession>
<dbReference type="Proteomes" id="UP000321947">
    <property type="component" value="Unassembled WGS sequence"/>
</dbReference>
<evidence type="ECO:0000313" key="3">
    <source>
        <dbReference type="Proteomes" id="UP000321393"/>
    </source>
</evidence>
<evidence type="ECO:0000313" key="4">
    <source>
        <dbReference type="Proteomes" id="UP000321947"/>
    </source>
</evidence>
<dbReference type="AlphaFoldDB" id="A0A5A7VAC5"/>
<proteinExistence type="predicted"/>
<organism evidence="1 3">
    <name type="scientific">Cucumis melo var. makuwa</name>
    <name type="common">Oriental melon</name>
    <dbReference type="NCBI Taxonomy" id="1194695"/>
    <lineage>
        <taxon>Eukaryota</taxon>
        <taxon>Viridiplantae</taxon>
        <taxon>Streptophyta</taxon>
        <taxon>Embryophyta</taxon>
        <taxon>Tracheophyta</taxon>
        <taxon>Spermatophyta</taxon>
        <taxon>Magnoliopsida</taxon>
        <taxon>eudicotyledons</taxon>
        <taxon>Gunneridae</taxon>
        <taxon>Pentapetalae</taxon>
        <taxon>rosids</taxon>
        <taxon>fabids</taxon>
        <taxon>Cucurbitales</taxon>
        <taxon>Cucurbitaceae</taxon>
        <taxon>Benincaseae</taxon>
        <taxon>Cucumis</taxon>
    </lineage>
</organism>
<dbReference type="Proteomes" id="UP000321393">
    <property type="component" value="Unassembled WGS sequence"/>
</dbReference>
<evidence type="ECO:0000313" key="2">
    <source>
        <dbReference type="EMBL" id="TYK29699.1"/>
    </source>
</evidence>
<sequence>MLRKLEFQVSEEDHTKELRAFTLACDIALWHCTVARRGHLLLKTDECHYCSFHVNGGKLNVECGNSLYPSNFNRYNHEKCFFKHKILMQILFA</sequence>
<name>A0A5A7VAC5_CUCMM</name>
<dbReference type="EMBL" id="SSTD01001489">
    <property type="protein sequence ID" value="TYK29699.1"/>
    <property type="molecule type" value="Genomic_DNA"/>
</dbReference>